<dbReference type="InterPro" id="IPR036890">
    <property type="entry name" value="HATPase_C_sf"/>
</dbReference>
<sequence length="588" mass="69136">MKRRSFGNRILMIFIPFIIIILLFTAFIGYKSYYNSLKKDKEKSMEILIEQISDNFDYYFRDIKTMIVYVSNNSKINEAFKYYQDMNIEERYFLKNEIDENNANVNILKNYISDIILIGNNGYKQNLPNNSSLDQNADLLELDWIKNYDSSKRIYFTMPHYTDYYARYLKDHLVVSAVFPIQEHGQHIGFIQGDLDYDKLNSVLEKVHDQNDIKISMVSETGRIIFDQDISRVNQEIDEMIYTKLLGSTGTFVIDSNREPAMYVYQQSEVTGWYLLAEISYRSMMKGAKEVFNQIVFVILPVSIIFVIAISYMLSLYIKRPLEKLCTKVEHADLEHYQEDSEEYGSLEIDKLGWKFDELLRRMDSMIKQVYLSEIRRQNAEIEVLREQITPHFMYNSLQLIKTEAVIAKNRRISRIVTSFSMLLRYSMDHTVKAVTIKDEINYISDYLNIYQMRYEGKFEYEIKVDDLLLKYQTQKMILQPIVENSIKHGLKDIAQGGDIKIIIYAENSCCYCEVWDNGKGIPEEKLQTLKESLCREESESGHIGVINVHQRMRLAYGDGFGIIDIRNDRDGYTKFILKIGYLTEGEK</sequence>
<dbReference type="InterPro" id="IPR003594">
    <property type="entry name" value="HATPase_dom"/>
</dbReference>
<name>A0A2V3Y643_9FIRM</name>
<dbReference type="Proteomes" id="UP000248057">
    <property type="component" value="Unassembled WGS sequence"/>
</dbReference>
<dbReference type="GO" id="GO:0000155">
    <property type="term" value="F:phosphorelay sensor kinase activity"/>
    <property type="evidence" value="ECO:0007669"/>
    <property type="project" value="InterPro"/>
</dbReference>
<keyword evidence="1" id="KW-1133">Transmembrane helix</keyword>
<dbReference type="SUPFAM" id="SSF55874">
    <property type="entry name" value="ATPase domain of HSP90 chaperone/DNA topoisomerase II/histidine kinase"/>
    <property type="match status" value="1"/>
</dbReference>
<dbReference type="AlphaFoldDB" id="A0A2V3Y643"/>
<accession>A0A2V3Y643</accession>
<feature type="domain" description="Histidine kinase/HSP90-like ATPase" evidence="2">
    <location>
        <begin position="474"/>
        <end position="584"/>
    </location>
</feature>
<keyword evidence="4" id="KW-1185">Reference proteome</keyword>
<evidence type="ECO:0000313" key="3">
    <source>
        <dbReference type="EMBL" id="PXX52009.1"/>
    </source>
</evidence>
<protein>
    <submittedName>
        <fullName evidence="3">Histidine kinase/DNA gyrase B/HSP90-like ATPase</fullName>
    </submittedName>
</protein>
<feature type="transmembrane region" description="Helical" evidence="1">
    <location>
        <begin position="6"/>
        <end position="30"/>
    </location>
</feature>
<dbReference type="InterPro" id="IPR010559">
    <property type="entry name" value="Sig_transdc_His_kin_internal"/>
</dbReference>
<dbReference type="PANTHER" id="PTHR34220:SF7">
    <property type="entry name" value="SENSOR HISTIDINE KINASE YPDA"/>
    <property type="match status" value="1"/>
</dbReference>
<evidence type="ECO:0000259" key="2">
    <source>
        <dbReference type="SMART" id="SM00387"/>
    </source>
</evidence>
<reference evidence="3 4" key="1">
    <citation type="submission" date="2018-05" db="EMBL/GenBank/DDBJ databases">
        <title>Genomic Encyclopedia of Type Strains, Phase IV (KMG-IV): sequencing the most valuable type-strain genomes for metagenomic binning, comparative biology and taxonomic classification.</title>
        <authorList>
            <person name="Goeker M."/>
        </authorList>
    </citation>
    <scope>NUCLEOTIDE SEQUENCE [LARGE SCALE GENOMIC DNA]</scope>
    <source>
        <strain evidence="3 4">DSM 24995</strain>
    </source>
</reference>
<dbReference type="EMBL" id="QJKD01000008">
    <property type="protein sequence ID" value="PXX52009.1"/>
    <property type="molecule type" value="Genomic_DNA"/>
</dbReference>
<keyword evidence="1" id="KW-0472">Membrane</keyword>
<dbReference type="Gene3D" id="3.30.565.10">
    <property type="entry name" value="Histidine kinase-like ATPase, C-terminal domain"/>
    <property type="match status" value="1"/>
</dbReference>
<dbReference type="Gene3D" id="3.30.450.20">
    <property type="entry name" value="PAS domain"/>
    <property type="match status" value="2"/>
</dbReference>
<feature type="transmembrane region" description="Helical" evidence="1">
    <location>
        <begin position="291"/>
        <end position="318"/>
    </location>
</feature>
<dbReference type="SMART" id="SM00387">
    <property type="entry name" value="HATPase_c"/>
    <property type="match status" value="1"/>
</dbReference>
<keyword evidence="3" id="KW-0808">Transferase</keyword>
<dbReference type="Pfam" id="PF02518">
    <property type="entry name" value="HATPase_c"/>
    <property type="match status" value="1"/>
</dbReference>
<evidence type="ECO:0000256" key="1">
    <source>
        <dbReference type="SAM" id="Phobius"/>
    </source>
</evidence>
<dbReference type="Pfam" id="PF06580">
    <property type="entry name" value="His_kinase"/>
    <property type="match status" value="1"/>
</dbReference>
<dbReference type="GO" id="GO:0016020">
    <property type="term" value="C:membrane"/>
    <property type="evidence" value="ECO:0007669"/>
    <property type="project" value="InterPro"/>
</dbReference>
<evidence type="ECO:0000313" key="4">
    <source>
        <dbReference type="Proteomes" id="UP000248057"/>
    </source>
</evidence>
<dbReference type="GeneID" id="86062498"/>
<dbReference type="RefSeq" id="WP_110323826.1">
    <property type="nucleotide sequence ID" value="NZ_QJKD01000008.1"/>
</dbReference>
<keyword evidence="1" id="KW-0812">Transmembrane</keyword>
<dbReference type="PANTHER" id="PTHR34220">
    <property type="entry name" value="SENSOR HISTIDINE KINASE YPDA"/>
    <property type="match status" value="1"/>
</dbReference>
<organism evidence="3 4">
    <name type="scientific">Hungatella effluvii</name>
    <dbReference type="NCBI Taxonomy" id="1096246"/>
    <lineage>
        <taxon>Bacteria</taxon>
        <taxon>Bacillati</taxon>
        <taxon>Bacillota</taxon>
        <taxon>Clostridia</taxon>
        <taxon>Lachnospirales</taxon>
        <taxon>Lachnospiraceae</taxon>
        <taxon>Hungatella</taxon>
    </lineage>
</organism>
<proteinExistence type="predicted"/>
<comment type="caution">
    <text evidence="3">The sequence shown here is derived from an EMBL/GenBank/DDBJ whole genome shotgun (WGS) entry which is preliminary data.</text>
</comment>
<gene>
    <name evidence="3" type="ORF">DFR60_10894</name>
</gene>
<keyword evidence="3" id="KW-0418">Kinase</keyword>
<dbReference type="InterPro" id="IPR050640">
    <property type="entry name" value="Bact_2-comp_sensor_kinase"/>
</dbReference>